<protein>
    <submittedName>
        <fullName evidence="1">Uncharacterized protein</fullName>
    </submittedName>
</protein>
<comment type="caution">
    <text evidence="1">The sequence shown here is derived from an EMBL/GenBank/DDBJ whole genome shotgun (WGS) entry which is preliminary data.</text>
</comment>
<proteinExistence type="predicted"/>
<organism evidence="1 2">
    <name type="scientific">Neophaeococcomyces mojaviensis</name>
    <dbReference type="NCBI Taxonomy" id="3383035"/>
    <lineage>
        <taxon>Eukaryota</taxon>
        <taxon>Fungi</taxon>
        <taxon>Dikarya</taxon>
        <taxon>Ascomycota</taxon>
        <taxon>Pezizomycotina</taxon>
        <taxon>Eurotiomycetes</taxon>
        <taxon>Chaetothyriomycetidae</taxon>
        <taxon>Chaetothyriales</taxon>
        <taxon>Chaetothyriales incertae sedis</taxon>
        <taxon>Neophaeococcomyces</taxon>
    </lineage>
</organism>
<sequence length="421" mass="47028">MDSFENAYLDSSVDFLQNIDSEFDEYRSFAQPNTCPSLSSSFLTINTTQMSFDGSRRDSLGTGTQSLSSPEDYTTSIGSVTSPITPLGQPASSVLYSSEPWTKAPPQDVWHQHGPDIDSLWLASDESIIANCLVNDLSQPYSSSNAQPEYFPVVHCPKSTSDPSLARAMFQNPGSTHTAQDFEDVMPWPSTSVLTASETVEPSRILQTILPSSPLVKFEPITPLKHHRASSTLYSSSPLSGGSSSVLTSQWDIDESKYFSSLDATPYQEQKVYHQPLCGSPAVEDKEQVDDWPRKPFPRKSGVDCEAVIPQNEFACSVPGCIDKDTGKPKRFKRQEHKKRHEKTVHQKVDIFVCWVCSRPFTRRDNLKSHQFKTHGRKSNNQRNSYVATLDANSRYFDKDWEGRLNADGLPVGHPSYPEVQ</sequence>
<evidence type="ECO:0000313" key="1">
    <source>
        <dbReference type="EMBL" id="KAJ9664761.1"/>
    </source>
</evidence>
<dbReference type="EMBL" id="JAPDRQ010000001">
    <property type="protein sequence ID" value="KAJ9664761.1"/>
    <property type="molecule type" value="Genomic_DNA"/>
</dbReference>
<dbReference type="Proteomes" id="UP001172386">
    <property type="component" value="Unassembled WGS sequence"/>
</dbReference>
<accession>A0ACC3AL05</accession>
<evidence type="ECO:0000313" key="2">
    <source>
        <dbReference type="Proteomes" id="UP001172386"/>
    </source>
</evidence>
<name>A0ACC3AL05_9EURO</name>
<reference evidence="1" key="1">
    <citation type="submission" date="2022-10" db="EMBL/GenBank/DDBJ databases">
        <title>Culturing micro-colonial fungi from biological soil crusts in the Mojave desert and describing Neophaeococcomyces mojavensis, and introducing the new genera and species Taxawa tesnikishii.</title>
        <authorList>
            <person name="Kurbessoian T."/>
            <person name="Stajich J.E."/>
        </authorList>
    </citation>
    <scope>NUCLEOTIDE SEQUENCE</scope>
    <source>
        <strain evidence="1">JES_112</strain>
    </source>
</reference>
<keyword evidence="2" id="KW-1185">Reference proteome</keyword>
<gene>
    <name evidence="1" type="ORF">H2198_000107</name>
</gene>